<comment type="cofactor">
    <cofactor evidence="1 19">
        <name>Mg(2+)</name>
        <dbReference type="ChEBI" id="CHEBI:18420"/>
    </cofactor>
</comment>
<proteinExistence type="inferred from homology"/>
<protein>
    <recommendedName>
        <fullName evidence="6 19">Adenosylcobinamide-GDP ribazoletransferase</fullName>
        <ecNumber evidence="5 19">2.7.8.26</ecNumber>
    </recommendedName>
    <alternativeName>
        <fullName evidence="16 19">Cobalamin synthase</fullName>
    </alternativeName>
    <alternativeName>
        <fullName evidence="15 19">Cobalamin-5'-phosphate synthase</fullName>
    </alternativeName>
</protein>
<comment type="pathway">
    <text evidence="3 19">Cofactor biosynthesis; adenosylcobalamin biosynthesis; adenosylcobalamin from cob(II)yrinate a,c-diamide: step 7/7.</text>
</comment>
<evidence type="ECO:0000256" key="16">
    <source>
        <dbReference type="ARBA" id="ARBA00032853"/>
    </source>
</evidence>
<evidence type="ECO:0000256" key="6">
    <source>
        <dbReference type="ARBA" id="ARBA00015850"/>
    </source>
</evidence>
<dbReference type="Pfam" id="PF02654">
    <property type="entry name" value="CobS"/>
    <property type="match status" value="1"/>
</dbReference>
<dbReference type="InterPro" id="IPR003805">
    <property type="entry name" value="CobS"/>
</dbReference>
<dbReference type="GO" id="GO:0008818">
    <property type="term" value="F:cobalamin 5'-phosphate synthase activity"/>
    <property type="evidence" value="ECO:0007669"/>
    <property type="project" value="UniProtKB-UniRule"/>
</dbReference>
<dbReference type="Proteomes" id="UP000515913">
    <property type="component" value="Chromosome"/>
</dbReference>
<evidence type="ECO:0000313" key="21">
    <source>
        <dbReference type="Proteomes" id="UP000515913"/>
    </source>
</evidence>
<reference evidence="20 21" key="1">
    <citation type="submission" date="2020-08" db="EMBL/GenBank/DDBJ databases">
        <authorList>
            <person name="Liu C."/>
            <person name="Sun Q."/>
        </authorList>
    </citation>
    <scope>NUCLEOTIDE SEQUENCE [LARGE SCALE GENOMIC DNA]</scope>
    <source>
        <strain evidence="20 21">NSJ-57</strain>
    </source>
</reference>
<feature type="transmembrane region" description="Helical" evidence="19">
    <location>
        <begin position="132"/>
        <end position="151"/>
    </location>
</feature>
<evidence type="ECO:0000256" key="9">
    <source>
        <dbReference type="ARBA" id="ARBA00022679"/>
    </source>
</evidence>
<feature type="transmembrane region" description="Helical" evidence="19">
    <location>
        <begin position="33"/>
        <end position="57"/>
    </location>
</feature>
<comment type="catalytic activity">
    <reaction evidence="18 19">
        <text>alpha-ribazole 5'-phosphate + adenosylcob(III)inamide-GDP = adenosylcob(III)alamin 5'-phosphate + GMP + H(+)</text>
        <dbReference type="Rhea" id="RHEA:23560"/>
        <dbReference type="ChEBI" id="CHEBI:15378"/>
        <dbReference type="ChEBI" id="CHEBI:57918"/>
        <dbReference type="ChEBI" id="CHEBI:58115"/>
        <dbReference type="ChEBI" id="CHEBI:60487"/>
        <dbReference type="ChEBI" id="CHEBI:60493"/>
        <dbReference type="EC" id="2.7.8.26"/>
    </reaction>
</comment>
<feature type="transmembrane region" description="Helical" evidence="19">
    <location>
        <begin position="172"/>
        <end position="193"/>
    </location>
</feature>
<name>A0A7G9GYY9_9FUSO</name>
<dbReference type="GO" id="GO:0051073">
    <property type="term" value="F:adenosylcobinamide-GDP ribazoletransferase activity"/>
    <property type="evidence" value="ECO:0007669"/>
    <property type="project" value="UniProtKB-UniRule"/>
</dbReference>
<evidence type="ECO:0000256" key="14">
    <source>
        <dbReference type="ARBA" id="ARBA00025228"/>
    </source>
</evidence>
<evidence type="ECO:0000256" key="2">
    <source>
        <dbReference type="ARBA" id="ARBA00004651"/>
    </source>
</evidence>
<evidence type="ECO:0000256" key="18">
    <source>
        <dbReference type="ARBA" id="ARBA00049504"/>
    </source>
</evidence>
<evidence type="ECO:0000256" key="3">
    <source>
        <dbReference type="ARBA" id="ARBA00004663"/>
    </source>
</evidence>
<accession>A0A7G9GYY9</accession>
<dbReference type="HAMAP" id="MF_00719">
    <property type="entry name" value="CobS"/>
    <property type="match status" value="1"/>
</dbReference>
<feature type="transmembrane region" description="Helical" evidence="19">
    <location>
        <begin position="108"/>
        <end position="126"/>
    </location>
</feature>
<keyword evidence="12 19" id="KW-1133">Transmembrane helix</keyword>
<keyword evidence="10 19" id="KW-0812">Transmembrane</keyword>
<organism evidence="20 21">
    <name type="scientific">Fusobacterium hominis</name>
    <dbReference type="NCBI Taxonomy" id="2764326"/>
    <lineage>
        <taxon>Bacteria</taxon>
        <taxon>Fusobacteriati</taxon>
        <taxon>Fusobacteriota</taxon>
        <taxon>Fusobacteriia</taxon>
        <taxon>Fusobacteriales</taxon>
        <taxon>Fusobacteriaceae</taxon>
        <taxon>Fusobacterium</taxon>
    </lineage>
</organism>
<keyword evidence="7 19" id="KW-1003">Cell membrane</keyword>
<keyword evidence="11 19" id="KW-0460">Magnesium</keyword>
<evidence type="ECO:0000256" key="19">
    <source>
        <dbReference type="HAMAP-Rule" id="MF_00719"/>
    </source>
</evidence>
<evidence type="ECO:0000256" key="12">
    <source>
        <dbReference type="ARBA" id="ARBA00022989"/>
    </source>
</evidence>
<dbReference type="RefSeq" id="WP_101473762.1">
    <property type="nucleotide sequence ID" value="NZ_CP060637.1"/>
</dbReference>
<keyword evidence="8 19" id="KW-0169">Cobalamin biosynthesis</keyword>
<keyword evidence="21" id="KW-1185">Reference proteome</keyword>
<comment type="function">
    <text evidence="14 19">Joins adenosylcobinamide-GDP and alpha-ribazole to generate adenosylcobalamin (Ado-cobalamin). Also synthesizes adenosylcobalamin 5'-phosphate from adenosylcobinamide-GDP and alpha-ribazole 5'-phosphate.</text>
</comment>
<evidence type="ECO:0000256" key="1">
    <source>
        <dbReference type="ARBA" id="ARBA00001946"/>
    </source>
</evidence>
<dbReference type="PANTHER" id="PTHR34148">
    <property type="entry name" value="ADENOSYLCOBINAMIDE-GDP RIBAZOLETRANSFERASE"/>
    <property type="match status" value="1"/>
</dbReference>
<evidence type="ECO:0000256" key="13">
    <source>
        <dbReference type="ARBA" id="ARBA00023136"/>
    </source>
</evidence>
<evidence type="ECO:0000256" key="17">
    <source>
        <dbReference type="ARBA" id="ARBA00048623"/>
    </source>
</evidence>
<feature type="transmembrane region" description="Helical" evidence="19">
    <location>
        <begin position="205"/>
        <end position="223"/>
    </location>
</feature>
<feature type="transmembrane region" description="Helical" evidence="19">
    <location>
        <begin position="235"/>
        <end position="254"/>
    </location>
</feature>
<dbReference type="UniPathway" id="UPA00148">
    <property type="reaction ID" value="UER00238"/>
</dbReference>
<comment type="similarity">
    <text evidence="4 19">Belongs to the CobS family.</text>
</comment>
<evidence type="ECO:0000256" key="5">
    <source>
        <dbReference type="ARBA" id="ARBA00013200"/>
    </source>
</evidence>
<dbReference type="EC" id="2.7.8.26" evidence="5 19"/>
<dbReference type="KEGG" id="fho:H9Q81_04110"/>
<evidence type="ECO:0000256" key="11">
    <source>
        <dbReference type="ARBA" id="ARBA00022842"/>
    </source>
</evidence>
<evidence type="ECO:0000256" key="8">
    <source>
        <dbReference type="ARBA" id="ARBA00022573"/>
    </source>
</evidence>
<dbReference type="GO" id="GO:0005886">
    <property type="term" value="C:plasma membrane"/>
    <property type="evidence" value="ECO:0007669"/>
    <property type="project" value="UniProtKB-SubCell"/>
</dbReference>
<dbReference type="NCBIfam" id="TIGR00317">
    <property type="entry name" value="cobS"/>
    <property type="match status" value="1"/>
</dbReference>
<evidence type="ECO:0000256" key="4">
    <source>
        <dbReference type="ARBA" id="ARBA00010561"/>
    </source>
</evidence>
<keyword evidence="13 19" id="KW-0472">Membrane</keyword>
<comment type="subcellular location">
    <subcellularLocation>
        <location evidence="2 19">Cell membrane</location>
        <topology evidence="2 19">Multi-pass membrane protein</topology>
    </subcellularLocation>
</comment>
<dbReference type="AlphaFoldDB" id="A0A7G9GYY9"/>
<evidence type="ECO:0000256" key="15">
    <source>
        <dbReference type="ARBA" id="ARBA00032605"/>
    </source>
</evidence>
<evidence type="ECO:0000313" key="20">
    <source>
        <dbReference type="EMBL" id="QNM16021.1"/>
    </source>
</evidence>
<sequence>MNGLALLFRFMTRLPMGFEPEFDSDKLGKSMKFFPIVGMVIGIINFLFFLLFAKTIIYSPMVMVVILVIIEAILTGGLHLDGLADTFDGIFSYRSKQKMLEIMKDSRLGTNGGLVLTLYFITKIAILYEIEVFIGIPSGVILLIAPVMARLNSVINCASAPYARPTGMGKTFVDHTNGTGVLISTILTGAFVWGVCRFFSLPYEILVAIPILMVLGYGFAKLITRKIGGITGDTLGAVLELSEIIAIFLIYVVFKFTLI</sequence>
<dbReference type="GO" id="GO:0009236">
    <property type="term" value="P:cobalamin biosynthetic process"/>
    <property type="evidence" value="ECO:0007669"/>
    <property type="project" value="UniProtKB-UniRule"/>
</dbReference>
<evidence type="ECO:0000256" key="10">
    <source>
        <dbReference type="ARBA" id="ARBA00022692"/>
    </source>
</evidence>
<dbReference type="PANTHER" id="PTHR34148:SF1">
    <property type="entry name" value="ADENOSYLCOBINAMIDE-GDP RIBAZOLETRANSFERASE"/>
    <property type="match status" value="1"/>
</dbReference>
<evidence type="ECO:0000256" key="7">
    <source>
        <dbReference type="ARBA" id="ARBA00022475"/>
    </source>
</evidence>
<feature type="transmembrane region" description="Helical" evidence="19">
    <location>
        <begin position="63"/>
        <end position="87"/>
    </location>
</feature>
<comment type="catalytic activity">
    <reaction evidence="17 19">
        <text>alpha-ribazole + adenosylcob(III)inamide-GDP = adenosylcob(III)alamin + GMP + H(+)</text>
        <dbReference type="Rhea" id="RHEA:16049"/>
        <dbReference type="ChEBI" id="CHEBI:10329"/>
        <dbReference type="ChEBI" id="CHEBI:15378"/>
        <dbReference type="ChEBI" id="CHEBI:18408"/>
        <dbReference type="ChEBI" id="CHEBI:58115"/>
        <dbReference type="ChEBI" id="CHEBI:60487"/>
        <dbReference type="EC" id="2.7.8.26"/>
    </reaction>
</comment>
<keyword evidence="9 19" id="KW-0808">Transferase</keyword>
<dbReference type="EMBL" id="CP060637">
    <property type="protein sequence ID" value="QNM16021.1"/>
    <property type="molecule type" value="Genomic_DNA"/>
</dbReference>
<gene>
    <name evidence="19 20" type="primary">cobS</name>
    <name evidence="20" type="ORF">H9Q81_04110</name>
</gene>